<accession>A0A9P7A5V0</accession>
<keyword evidence="1" id="KW-0472">Membrane</keyword>
<dbReference type="Gene3D" id="1.10.520.10">
    <property type="match status" value="1"/>
</dbReference>
<dbReference type="GO" id="GO:0004601">
    <property type="term" value="F:peroxidase activity"/>
    <property type="evidence" value="ECO:0007669"/>
    <property type="project" value="InterPro"/>
</dbReference>
<sequence length="103" mass="10909">MPVTTLRVGQCCGVAHVFIPQVSKEAPPAPKSKIGLYVGLGAVILGAGVAYYLYDRAWFGSCSHFVFVDGSFGLVVLRSAWHASGTYDKATGTGGSNYATMRF</sequence>
<evidence type="ECO:0000256" key="1">
    <source>
        <dbReference type="SAM" id="Phobius"/>
    </source>
</evidence>
<name>A0A9P7A5V0_9AGAM</name>
<evidence type="ECO:0008006" key="4">
    <source>
        <dbReference type="Google" id="ProtNLM"/>
    </source>
</evidence>
<dbReference type="AlphaFoldDB" id="A0A9P7A5V0"/>
<dbReference type="SUPFAM" id="SSF48113">
    <property type="entry name" value="Heme-dependent peroxidases"/>
    <property type="match status" value="1"/>
</dbReference>
<reference evidence="2" key="1">
    <citation type="journal article" date="2020" name="New Phytol.">
        <title>Comparative genomics reveals dynamic genome evolution in host specialist ectomycorrhizal fungi.</title>
        <authorList>
            <person name="Lofgren L.A."/>
            <person name="Nguyen N.H."/>
            <person name="Vilgalys R."/>
            <person name="Ruytinx J."/>
            <person name="Liao H.L."/>
            <person name="Branco S."/>
            <person name="Kuo A."/>
            <person name="LaButti K."/>
            <person name="Lipzen A."/>
            <person name="Andreopoulos W."/>
            <person name="Pangilinan J."/>
            <person name="Riley R."/>
            <person name="Hundley H."/>
            <person name="Na H."/>
            <person name="Barry K."/>
            <person name="Grigoriev I.V."/>
            <person name="Stajich J.E."/>
            <person name="Kennedy P.G."/>
        </authorList>
    </citation>
    <scope>NUCLEOTIDE SEQUENCE</scope>
    <source>
        <strain evidence="2">DOB743</strain>
    </source>
</reference>
<dbReference type="Proteomes" id="UP000714275">
    <property type="component" value="Unassembled WGS sequence"/>
</dbReference>
<keyword evidence="1" id="KW-1133">Transmembrane helix</keyword>
<dbReference type="InterPro" id="IPR010255">
    <property type="entry name" value="Haem_peroxidase_sf"/>
</dbReference>
<dbReference type="GO" id="GO:0006979">
    <property type="term" value="P:response to oxidative stress"/>
    <property type="evidence" value="ECO:0007669"/>
    <property type="project" value="InterPro"/>
</dbReference>
<dbReference type="GO" id="GO:0020037">
    <property type="term" value="F:heme binding"/>
    <property type="evidence" value="ECO:0007669"/>
    <property type="project" value="InterPro"/>
</dbReference>
<proteinExistence type="predicted"/>
<evidence type="ECO:0000313" key="3">
    <source>
        <dbReference type="Proteomes" id="UP000714275"/>
    </source>
</evidence>
<protein>
    <recommendedName>
        <fullName evidence="4">Transmembrane protein</fullName>
    </recommendedName>
</protein>
<keyword evidence="3" id="KW-1185">Reference proteome</keyword>
<organism evidence="2 3">
    <name type="scientific">Suillus placidus</name>
    <dbReference type="NCBI Taxonomy" id="48579"/>
    <lineage>
        <taxon>Eukaryota</taxon>
        <taxon>Fungi</taxon>
        <taxon>Dikarya</taxon>
        <taxon>Basidiomycota</taxon>
        <taxon>Agaricomycotina</taxon>
        <taxon>Agaricomycetes</taxon>
        <taxon>Agaricomycetidae</taxon>
        <taxon>Boletales</taxon>
        <taxon>Suillineae</taxon>
        <taxon>Suillaceae</taxon>
        <taxon>Suillus</taxon>
    </lineage>
</organism>
<dbReference type="OrthoDB" id="2859658at2759"/>
<evidence type="ECO:0000313" key="2">
    <source>
        <dbReference type="EMBL" id="KAG1782978.1"/>
    </source>
</evidence>
<gene>
    <name evidence="2" type="ORF">EV702DRAFT_1274485</name>
</gene>
<dbReference type="EMBL" id="JABBWD010000002">
    <property type="protein sequence ID" value="KAG1782978.1"/>
    <property type="molecule type" value="Genomic_DNA"/>
</dbReference>
<keyword evidence="1" id="KW-0812">Transmembrane</keyword>
<comment type="caution">
    <text evidence="2">The sequence shown here is derived from an EMBL/GenBank/DDBJ whole genome shotgun (WGS) entry which is preliminary data.</text>
</comment>
<feature type="transmembrane region" description="Helical" evidence="1">
    <location>
        <begin position="34"/>
        <end position="54"/>
    </location>
</feature>